<accession>A0A0D3H707</accession>
<reference evidence="1" key="1">
    <citation type="journal article" date="2009" name="Rice">
        <title>De Novo Next Generation Sequencing of Plant Genomes.</title>
        <authorList>
            <person name="Rounsley S."/>
            <person name="Marri P.R."/>
            <person name="Yu Y."/>
            <person name="He R."/>
            <person name="Sisneros N."/>
            <person name="Goicoechea J.L."/>
            <person name="Lee S.J."/>
            <person name="Angelova A."/>
            <person name="Kudrna D."/>
            <person name="Luo M."/>
            <person name="Affourtit J."/>
            <person name="Desany B."/>
            <person name="Knight J."/>
            <person name="Niazi F."/>
            <person name="Egholm M."/>
            <person name="Wing R.A."/>
        </authorList>
    </citation>
    <scope>NUCLEOTIDE SEQUENCE [LARGE SCALE GENOMIC DNA]</scope>
    <source>
        <strain evidence="1">cv. IRGC 105608</strain>
    </source>
</reference>
<reference evidence="1" key="2">
    <citation type="submission" date="2015-03" db="UniProtKB">
        <authorList>
            <consortium name="EnsemblPlants"/>
        </authorList>
    </citation>
    <scope>IDENTIFICATION</scope>
</reference>
<organism evidence="1">
    <name type="scientific">Oryza barthii</name>
    <dbReference type="NCBI Taxonomy" id="65489"/>
    <lineage>
        <taxon>Eukaryota</taxon>
        <taxon>Viridiplantae</taxon>
        <taxon>Streptophyta</taxon>
        <taxon>Embryophyta</taxon>
        <taxon>Tracheophyta</taxon>
        <taxon>Spermatophyta</taxon>
        <taxon>Magnoliopsida</taxon>
        <taxon>Liliopsida</taxon>
        <taxon>Poales</taxon>
        <taxon>Poaceae</taxon>
        <taxon>BOP clade</taxon>
        <taxon>Oryzoideae</taxon>
        <taxon>Oryzeae</taxon>
        <taxon>Oryzinae</taxon>
        <taxon>Oryza</taxon>
    </lineage>
</organism>
<evidence type="ECO:0000313" key="1">
    <source>
        <dbReference type="EnsemblPlants" id="OBART09G10770.1"/>
    </source>
</evidence>
<keyword evidence="2" id="KW-1185">Reference proteome</keyword>
<dbReference type="HOGENOM" id="CLU_2162291_0_0_1"/>
<dbReference type="Gramene" id="OBART09G10770.1">
    <property type="protein sequence ID" value="OBART09G10770.1"/>
    <property type="gene ID" value="OBART09G10770"/>
</dbReference>
<dbReference type="EnsemblPlants" id="OBART09G10770.1">
    <property type="protein sequence ID" value="OBART09G10770.1"/>
    <property type="gene ID" value="OBART09G10770"/>
</dbReference>
<evidence type="ECO:0000313" key="2">
    <source>
        <dbReference type="Proteomes" id="UP000026960"/>
    </source>
</evidence>
<name>A0A0D3H707_9ORYZ</name>
<sequence length="111" mass="11654">MMVISNVSAPASGANFLAIVASGSTWLIDMVKELTKISTRTIVSKSCGIIAVPSSNNVMPSFELQSGLMFKSPTTARSISVEVGRSVTRHLVGAPHRAPTCLGRHVDKGSV</sequence>
<proteinExistence type="predicted"/>
<protein>
    <submittedName>
        <fullName evidence="1">Uncharacterized protein</fullName>
    </submittedName>
</protein>
<dbReference type="PaxDb" id="65489-OBART09G10770.1"/>
<dbReference type="Proteomes" id="UP000026960">
    <property type="component" value="Chromosome 9"/>
</dbReference>
<dbReference type="AlphaFoldDB" id="A0A0D3H707"/>